<dbReference type="PANTHER" id="PTHR33609:SF1">
    <property type="entry name" value="TRANSPOSASE"/>
    <property type="match status" value="1"/>
</dbReference>
<name>A0A5S9R395_9HYPH</name>
<dbReference type="GO" id="GO:0003677">
    <property type="term" value="F:DNA binding"/>
    <property type="evidence" value="ECO:0007669"/>
    <property type="project" value="InterPro"/>
</dbReference>
<dbReference type="GO" id="GO:0006313">
    <property type="term" value="P:DNA transposition"/>
    <property type="evidence" value="ECO:0007669"/>
    <property type="project" value="InterPro"/>
</dbReference>
<sequence>MRRSRYTEDEILFFMAEADNGIAVEVICRAADISERTFYRWRERYGGLSAKAVHRLQRLEQENRALRRSLALVQPGVPRLAEAPKDAPRIRTDCGAIRTDSPTAVIPARDRGARGAIIGRYAALRTGR</sequence>
<keyword evidence="2" id="KW-1185">Reference proteome</keyword>
<dbReference type="SUPFAM" id="SSF46689">
    <property type="entry name" value="Homeodomain-like"/>
    <property type="match status" value="1"/>
</dbReference>
<protein>
    <recommendedName>
        <fullName evidence="3">Transposase</fullName>
    </recommendedName>
</protein>
<dbReference type="InterPro" id="IPR002514">
    <property type="entry name" value="Transposase_8"/>
</dbReference>
<dbReference type="AlphaFoldDB" id="A0A5S9R395"/>
<dbReference type="RefSeq" id="WP_280178159.1">
    <property type="nucleotide sequence ID" value="NZ_CACSAS010000003.1"/>
</dbReference>
<dbReference type="Pfam" id="PF01527">
    <property type="entry name" value="HTH_Tnp_1"/>
    <property type="match status" value="1"/>
</dbReference>
<evidence type="ECO:0000313" key="1">
    <source>
        <dbReference type="EMBL" id="CAA0128673.1"/>
    </source>
</evidence>
<accession>A0A5S9R395</accession>
<dbReference type="GO" id="GO:0004803">
    <property type="term" value="F:transposase activity"/>
    <property type="evidence" value="ECO:0007669"/>
    <property type="project" value="InterPro"/>
</dbReference>
<organism evidence="1 2">
    <name type="scientific">Starkeya nomas</name>
    <dbReference type="NCBI Taxonomy" id="2666134"/>
    <lineage>
        <taxon>Bacteria</taxon>
        <taxon>Pseudomonadati</taxon>
        <taxon>Pseudomonadota</taxon>
        <taxon>Alphaproteobacteria</taxon>
        <taxon>Hyphomicrobiales</taxon>
        <taxon>Xanthobacteraceae</taxon>
        <taxon>Starkeya</taxon>
    </lineage>
</organism>
<proteinExistence type="predicted"/>
<evidence type="ECO:0000313" key="2">
    <source>
        <dbReference type="Proteomes" id="UP000433050"/>
    </source>
</evidence>
<dbReference type="EMBL" id="CACSAS010000003">
    <property type="protein sequence ID" value="CAA0128673.1"/>
    <property type="molecule type" value="Genomic_DNA"/>
</dbReference>
<dbReference type="InterPro" id="IPR052546">
    <property type="entry name" value="Transposase_8_domain"/>
</dbReference>
<reference evidence="1 2" key="1">
    <citation type="submission" date="2019-12" db="EMBL/GenBank/DDBJ databases">
        <authorList>
            <person name="Reyes-Prieto M."/>
        </authorList>
    </citation>
    <scope>NUCLEOTIDE SEQUENCE [LARGE SCALE GENOMIC DNA]</scope>
    <source>
        <strain evidence="1">HF14-78462</strain>
    </source>
</reference>
<dbReference type="PANTHER" id="PTHR33609">
    <property type="entry name" value="LOW CALCIUM RESPONSE LOCUS PROTEIN S"/>
    <property type="match status" value="1"/>
</dbReference>
<dbReference type="InterPro" id="IPR009057">
    <property type="entry name" value="Homeodomain-like_sf"/>
</dbReference>
<evidence type="ECO:0008006" key="3">
    <source>
        <dbReference type="Google" id="ProtNLM"/>
    </source>
</evidence>
<gene>
    <name evidence="1" type="ORF">STARVERO_04351</name>
</gene>
<dbReference type="Proteomes" id="UP000433050">
    <property type="component" value="Unassembled WGS sequence"/>
</dbReference>